<organism evidence="4 5">
    <name type="scientific">Sphingobacterium tabacisoli</name>
    <dbReference type="NCBI Taxonomy" id="2044855"/>
    <lineage>
        <taxon>Bacteria</taxon>
        <taxon>Pseudomonadati</taxon>
        <taxon>Bacteroidota</taxon>
        <taxon>Sphingobacteriia</taxon>
        <taxon>Sphingobacteriales</taxon>
        <taxon>Sphingobacteriaceae</taxon>
        <taxon>Sphingobacterium</taxon>
    </lineage>
</organism>
<evidence type="ECO:0000313" key="5">
    <source>
        <dbReference type="Proteomes" id="UP001597440"/>
    </source>
</evidence>
<comment type="caution">
    <text evidence="4">The sequence shown here is derived from an EMBL/GenBank/DDBJ whole genome shotgun (WGS) entry which is preliminary data.</text>
</comment>
<feature type="domain" description="Protein FecR C-terminal" evidence="3">
    <location>
        <begin position="278"/>
        <end position="346"/>
    </location>
</feature>
<gene>
    <name evidence="4" type="ORF">ACFSQW_08945</name>
</gene>
<dbReference type="RefSeq" id="WP_210352924.1">
    <property type="nucleotide sequence ID" value="NZ_JAEQMU010000001.1"/>
</dbReference>
<keyword evidence="1" id="KW-0472">Membrane</keyword>
<dbReference type="InterPro" id="IPR032508">
    <property type="entry name" value="FecR_C"/>
</dbReference>
<dbReference type="InterPro" id="IPR006860">
    <property type="entry name" value="FecR"/>
</dbReference>
<protein>
    <submittedName>
        <fullName evidence="4">FecR family protein</fullName>
    </submittedName>
</protein>
<dbReference type="PANTHER" id="PTHR30273:SF2">
    <property type="entry name" value="PROTEIN FECR"/>
    <property type="match status" value="1"/>
</dbReference>
<dbReference type="PIRSF" id="PIRSF018266">
    <property type="entry name" value="FecR"/>
    <property type="match status" value="1"/>
</dbReference>
<dbReference type="EMBL" id="JBHULD010000014">
    <property type="protein sequence ID" value="MFD2554515.1"/>
    <property type="molecule type" value="Genomic_DNA"/>
</dbReference>
<feature type="domain" description="FecR protein" evidence="2">
    <location>
        <begin position="145"/>
        <end position="236"/>
    </location>
</feature>
<dbReference type="InterPro" id="IPR012373">
    <property type="entry name" value="Ferrdict_sens_TM"/>
</dbReference>
<name>A0ABW5L2V9_9SPHI</name>
<dbReference type="Proteomes" id="UP001597440">
    <property type="component" value="Unassembled WGS sequence"/>
</dbReference>
<evidence type="ECO:0000313" key="4">
    <source>
        <dbReference type="EMBL" id="MFD2554515.1"/>
    </source>
</evidence>
<keyword evidence="1" id="KW-0812">Transmembrane</keyword>
<dbReference type="Pfam" id="PF16344">
    <property type="entry name" value="FecR_C"/>
    <property type="match status" value="1"/>
</dbReference>
<evidence type="ECO:0000259" key="2">
    <source>
        <dbReference type="Pfam" id="PF04773"/>
    </source>
</evidence>
<keyword evidence="5" id="KW-1185">Reference proteome</keyword>
<proteinExistence type="predicted"/>
<sequence length="349" mass="39629">MNKIFPRLFKKYNQNQLPPKERDLIDHWYHDTTHAPASAPNEIKTQREVWSKLLLEIQPQPKVRKLLLWHWAAAAVIFVGIATTLYLVSVDNPKPLDLASVAPAHPQAILVNADNRDAEILLTDKSQLQGIVNNKELDTIELLAPKGASFDITLPDGTIVYLNSDSRIRYPKKFNGTQRQVTLEGEAYFEVAHQKEKPFIVRTDKANITVLGTKFNVRAYASNEDNSISLLEGSVKLHNQFTTTLLKPGEMANIQKDAQVIPITNIGDEDPVAWKNGYFNFNNKPISELCEELARWYNVQFDLTLLKKDIKLHGTISRHQSLLKVLEQLSSTEEIKFETSGQQIIIKNN</sequence>
<dbReference type="PANTHER" id="PTHR30273">
    <property type="entry name" value="PERIPLASMIC SIGNAL SENSOR AND SIGMA FACTOR ACTIVATOR FECR-RELATED"/>
    <property type="match status" value="1"/>
</dbReference>
<reference evidence="5" key="1">
    <citation type="journal article" date="2019" name="Int. J. Syst. Evol. Microbiol.">
        <title>The Global Catalogue of Microorganisms (GCM) 10K type strain sequencing project: providing services to taxonomists for standard genome sequencing and annotation.</title>
        <authorList>
            <consortium name="The Broad Institute Genomics Platform"/>
            <consortium name="The Broad Institute Genome Sequencing Center for Infectious Disease"/>
            <person name="Wu L."/>
            <person name="Ma J."/>
        </authorList>
    </citation>
    <scope>NUCLEOTIDE SEQUENCE [LARGE SCALE GENOMIC DNA]</scope>
    <source>
        <strain evidence="5">KCTC 52298</strain>
    </source>
</reference>
<evidence type="ECO:0000259" key="3">
    <source>
        <dbReference type="Pfam" id="PF16344"/>
    </source>
</evidence>
<dbReference type="Gene3D" id="3.55.50.30">
    <property type="match status" value="1"/>
</dbReference>
<dbReference type="Pfam" id="PF04773">
    <property type="entry name" value="FecR"/>
    <property type="match status" value="1"/>
</dbReference>
<dbReference type="Gene3D" id="2.60.120.1440">
    <property type="match status" value="1"/>
</dbReference>
<keyword evidence="1" id="KW-1133">Transmembrane helix</keyword>
<accession>A0ABW5L2V9</accession>
<evidence type="ECO:0000256" key="1">
    <source>
        <dbReference type="SAM" id="Phobius"/>
    </source>
</evidence>
<feature type="transmembrane region" description="Helical" evidence="1">
    <location>
        <begin position="66"/>
        <end position="88"/>
    </location>
</feature>